<keyword evidence="2" id="KW-0812">Transmembrane</keyword>
<keyword evidence="1" id="KW-0175">Coiled coil</keyword>
<keyword evidence="2" id="KW-0472">Membrane</keyword>
<keyword evidence="2" id="KW-1133">Transmembrane helix</keyword>
<name>A0A397IVA8_9GLOM</name>
<dbReference type="AlphaFoldDB" id="A0A397IVA8"/>
<protein>
    <submittedName>
        <fullName evidence="3">Uncharacterized protein</fullName>
    </submittedName>
</protein>
<evidence type="ECO:0000256" key="2">
    <source>
        <dbReference type="SAM" id="Phobius"/>
    </source>
</evidence>
<evidence type="ECO:0000256" key="1">
    <source>
        <dbReference type="SAM" id="Coils"/>
    </source>
</evidence>
<dbReference type="EMBL" id="PQFF01000149">
    <property type="protein sequence ID" value="RHZ78622.1"/>
    <property type="molecule type" value="Genomic_DNA"/>
</dbReference>
<feature type="coiled-coil region" evidence="1">
    <location>
        <begin position="132"/>
        <end position="200"/>
    </location>
</feature>
<gene>
    <name evidence="3" type="ORF">Glove_158g87</name>
</gene>
<reference evidence="3 4" key="1">
    <citation type="submission" date="2018-08" db="EMBL/GenBank/DDBJ databases">
        <title>Genome and evolution of the arbuscular mycorrhizal fungus Diversispora epigaea (formerly Glomus versiforme) and its bacterial endosymbionts.</title>
        <authorList>
            <person name="Sun X."/>
            <person name="Fei Z."/>
            <person name="Harrison M."/>
        </authorList>
    </citation>
    <scope>NUCLEOTIDE SEQUENCE [LARGE SCALE GENOMIC DNA]</scope>
    <source>
        <strain evidence="3 4">IT104</strain>
    </source>
</reference>
<evidence type="ECO:0000313" key="3">
    <source>
        <dbReference type="EMBL" id="RHZ78622.1"/>
    </source>
</evidence>
<dbReference type="Proteomes" id="UP000266861">
    <property type="component" value="Unassembled WGS sequence"/>
</dbReference>
<proteinExistence type="predicted"/>
<keyword evidence="4" id="KW-1185">Reference proteome</keyword>
<evidence type="ECO:0000313" key="4">
    <source>
        <dbReference type="Proteomes" id="UP000266861"/>
    </source>
</evidence>
<accession>A0A397IVA8</accession>
<sequence>MSQIYTLTDIDGNKLGNSPSNRYPPSRTELENQLFKANQNCKTVIDCGNQLFNKCSELQDQVKSFNRDKKTWALEREDIDQELKRNYNEIQKLHTQFLANTNIAKQLQNENTNLIFQITEKEFSLINFKTKFSKKTNEIIRLREKIKKLKGESKKNSEKKDDAKLRVSNSSEISSLESKIVKLECIKDELTEKINKLEHQKLPSEKTISGGNELQKGTSKISDISTDSNRTIFLHQFLRKNNGQSLDSFSHIKSPEQQDFTSQNDVSQEITEVNTFSNVENRSLLQSNDCVSPPEINVLPNLVQQKIPNTSSDKSNSQISVGGIESMSYGRESASFSNMASSSPLQIYIILGLILIVFIWIIIKRVWAVMKKSEKKQSFPPPTHLQYTWISRVQCRRHLKHSNLAKVYPIENELTRDHQMVFGYQ</sequence>
<feature type="transmembrane region" description="Helical" evidence="2">
    <location>
        <begin position="345"/>
        <end position="363"/>
    </location>
</feature>
<comment type="caution">
    <text evidence="3">The sequence shown here is derived from an EMBL/GenBank/DDBJ whole genome shotgun (WGS) entry which is preliminary data.</text>
</comment>
<organism evidence="3 4">
    <name type="scientific">Diversispora epigaea</name>
    <dbReference type="NCBI Taxonomy" id="1348612"/>
    <lineage>
        <taxon>Eukaryota</taxon>
        <taxon>Fungi</taxon>
        <taxon>Fungi incertae sedis</taxon>
        <taxon>Mucoromycota</taxon>
        <taxon>Glomeromycotina</taxon>
        <taxon>Glomeromycetes</taxon>
        <taxon>Diversisporales</taxon>
        <taxon>Diversisporaceae</taxon>
        <taxon>Diversispora</taxon>
    </lineage>
</organism>
<dbReference type="OrthoDB" id="2378370at2759"/>